<gene>
    <name evidence="4" type="ORF">E1J38_008250</name>
</gene>
<name>A0A562YDV8_9FLAO</name>
<feature type="compositionally biased region" description="Basic and acidic residues" evidence="2">
    <location>
        <begin position="371"/>
        <end position="381"/>
    </location>
</feature>
<feature type="coiled-coil region" evidence="1">
    <location>
        <begin position="547"/>
        <end position="605"/>
    </location>
</feature>
<evidence type="ECO:0000313" key="5">
    <source>
        <dbReference type="Proteomes" id="UP000295814"/>
    </source>
</evidence>
<feature type="compositionally biased region" description="Acidic residues" evidence="2">
    <location>
        <begin position="351"/>
        <end position="364"/>
    </location>
</feature>
<keyword evidence="3" id="KW-0732">Signal</keyword>
<evidence type="ECO:0000256" key="1">
    <source>
        <dbReference type="SAM" id="Coils"/>
    </source>
</evidence>
<comment type="caution">
    <text evidence="4">The sequence shown here is derived from an EMBL/GenBank/DDBJ whole genome shotgun (WGS) entry which is preliminary data.</text>
</comment>
<feature type="compositionally biased region" description="Basic and acidic residues" evidence="2">
    <location>
        <begin position="491"/>
        <end position="508"/>
    </location>
</feature>
<dbReference type="OrthoDB" id="1393025at2"/>
<keyword evidence="1" id="KW-0175">Coiled coil</keyword>
<feature type="chain" id="PRO_5022801744" evidence="3">
    <location>
        <begin position="21"/>
        <end position="811"/>
    </location>
</feature>
<evidence type="ECO:0000256" key="2">
    <source>
        <dbReference type="SAM" id="MobiDB-lite"/>
    </source>
</evidence>
<protein>
    <submittedName>
        <fullName evidence="4">Type IX secretion system membrane protein PorP/SprF</fullName>
    </submittedName>
</protein>
<dbReference type="InterPro" id="IPR019861">
    <property type="entry name" value="PorP/SprF_Bacteroidetes"/>
</dbReference>
<dbReference type="EMBL" id="SMZJ02000004">
    <property type="protein sequence ID" value="TWO32847.1"/>
    <property type="molecule type" value="Genomic_DNA"/>
</dbReference>
<feature type="signal peptide" evidence="3">
    <location>
        <begin position="1"/>
        <end position="20"/>
    </location>
</feature>
<sequence>MNKYLLYCILFLFTVQMIHSQENGVVAFDLPVRNSLKFNRHVLNPTFSFVREQNKYISFTNKRQWLQFDNAPQTFLFGYSGRFRENIGMGLSLFQQDYGVQTTFGGVLNFAYNVSLSRESNLTFGLNLGAYQSGINEGSVIINEPDPSLQNIPKHFMLTINPGINYGTGFFDFGFSVNNLVSYNFNNSKLIEENPAQGLQAHIMYTGYMNSRGFFDESKFSSLFRSEFRKGETIFSGLAMLTIPRGLWGQIGYNSLYGASVGLGINISEQIAIEYNYEQSLGDLVEFGSSHEVTLAYRFKNQRFNYSGDDDEKSVFTSSRKVRRVLASKNPTKKTGSATPGRLKSRKVNLEENDNSVAEEEQEIIDNTNSQEDKANLEEEKRKAEEAAKLEAERIAQEEANRIKAEAEARIKAEKEQQEKQRAEALKRKQEAEAKARQDAKLKAEAEAKARMEEVKRKAEAAARLEAERIKTEAEEKARLEAERLQTEKDALEKAKRDEEEAVSKLEEQTIEENNLSDPELDKETINEINNLNQIAENSVNLQHMLLDRLSNKVNIKQQDLDDLKEENDLSEQGIYVAPKPFKSISAENAEIESIKIEIDKVIEEQDIKIQELEAVLIKRKGKKRDKLDPLSASYLKTIEALKAERLKTIRLKEDLIEELKTIKEATEVERKRRIKRAAYQNQQDRYVKDRATLERIRKFTEPSLVPLQEEDFDFGEEQSNSIKIIKDVSNEENGFYMVIAVHDSEEKRDEFLRKAVASGETNINFFFDVNSNKYFIYYDKFNNIEAAQKTLESKGTKPYNSKMSIVKIEN</sequence>
<proteinExistence type="predicted"/>
<evidence type="ECO:0000256" key="3">
    <source>
        <dbReference type="SAM" id="SignalP"/>
    </source>
</evidence>
<dbReference type="RefSeq" id="WP_133355564.1">
    <property type="nucleotide sequence ID" value="NZ_SMZJ02000004.1"/>
</dbReference>
<accession>A0A562YDV8</accession>
<feature type="region of interest" description="Disordered" evidence="2">
    <location>
        <begin position="409"/>
        <end position="445"/>
    </location>
</feature>
<feature type="compositionally biased region" description="Polar residues" evidence="2">
    <location>
        <begin position="329"/>
        <end position="338"/>
    </location>
</feature>
<evidence type="ECO:0000313" key="4">
    <source>
        <dbReference type="EMBL" id="TWO32847.1"/>
    </source>
</evidence>
<reference evidence="4 5" key="2">
    <citation type="submission" date="2019-07" db="EMBL/GenBank/DDBJ databases">
        <title>Seonamhaeicola sp. W255 draft genome.</title>
        <authorList>
            <person name="Zhang X.-Y."/>
            <person name="Zhang R."/>
            <person name="Zhong Y.-L."/>
            <person name="Du Z.-J."/>
        </authorList>
    </citation>
    <scope>NUCLEOTIDE SEQUENCE [LARGE SCALE GENOMIC DNA]</scope>
    <source>
        <strain evidence="4 5">W255</strain>
    </source>
</reference>
<reference evidence="4 5" key="1">
    <citation type="submission" date="2019-03" db="EMBL/GenBank/DDBJ databases">
        <authorList>
            <person name="Zhong Y.L."/>
        </authorList>
    </citation>
    <scope>NUCLEOTIDE SEQUENCE [LARGE SCALE GENOMIC DNA]</scope>
    <source>
        <strain evidence="4 5">W255</strain>
    </source>
</reference>
<feature type="region of interest" description="Disordered" evidence="2">
    <location>
        <begin position="327"/>
        <end position="381"/>
    </location>
</feature>
<feature type="region of interest" description="Disordered" evidence="2">
    <location>
        <begin position="491"/>
        <end position="514"/>
    </location>
</feature>
<dbReference type="AlphaFoldDB" id="A0A562YDV8"/>
<dbReference type="Pfam" id="PF11751">
    <property type="entry name" value="PorP_SprF"/>
    <property type="match status" value="1"/>
</dbReference>
<dbReference type="Proteomes" id="UP000295814">
    <property type="component" value="Unassembled WGS sequence"/>
</dbReference>
<dbReference type="NCBIfam" id="TIGR03519">
    <property type="entry name" value="T9SS_PorP_fam"/>
    <property type="match status" value="1"/>
</dbReference>
<organism evidence="4 5">
    <name type="scientific">Seonamhaeicola sediminis</name>
    <dbReference type="NCBI Taxonomy" id="2528206"/>
    <lineage>
        <taxon>Bacteria</taxon>
        <taxon>Pseudomonadati</taxon>
        <taxon>Bacteroidota</taxon>
        <taxon>Flavobacteriia</taxon>
        <taxon>Flavobacteriales</taxon>
        <taxon>Flavobacteriaceae</taxon>
    </lineage>
</organism>
<keyword evidence="5" id="KW-1185">Reference proteome</keyword>